<dbReference type="Proteomes" id="UP000578686">
    <property type="component" value="Unassembled WGS sequence"/>
</dbReference>
<dbReference type="SUPFAM" id="SSF52799">
    <property type="entry name" value="(Phosphotyrosine protein) phosphatases II"/>
    <property type="match status" value="1"/>
</dbReference>
<dbReference type="Pfam" id="PF13350">
    <property type="entry name" value="Y_phosphatase3"/>
    <property type="match status" value="1"/>
</dbReference>
<organism evidence="3 4">
    <name type="scientific">Streptomyces lonarensis</name>
    <dbReference type="NCBI Taxonomy" id="700599"/>
    <lineage>
        <taxon>Bacteria</taxon>
        <taxon>Bacillati</taxon>
        <taxon>Actinomycetota</taxon>
        <taxon>Actinomycetes</taxon>
        <taxon>Kitasatosporales</taxon>
        <taxon>Streptomycetaceae</taxon>
        <taxon>Streptomyces</taxon>
    </lineage>
</organism>
<keyword evidence="4" id="KW-1185">Reference proteome</keyword>
<sequence length="265" mass="28351">MTQQQSVEPVLTGVRNFRDLGGLPARDGRRVRHGRLFRSGHLARATDQDRAFLAGLGLRTVFDLRNAADRTLEGLDIALPGVRGRHVPLTGDRDGAEFWALVRGGDLPRLRAAFGEGRAEALMAETYREVVRERTTELGTVLRSLASDGAPALVHCSAGKDRAGLTVALALLVAGVEPAAVEADYLLSGAPHHRYRLDRATDAGDAVSPEIGGLLAPLFDARGAYLTAAWDEIDAGWGSLDRYVAVGLGLSAAERRALEETLLAE</sequence>
<dbReference type="GO" id="GO:0004721">
    <property type="term" value="F:phosphoprotein phosphatase activity"/>
    <property type="evidence" value="ECO:0007669"/>
    <property type="project" value="InterPro"/>
</dbReference>
<gene>
    <name evidence="3" type="ORF">HCN56_14540</name>
</gene>
<dbReference type="Gene3D" id="3.90.190.10">
    <property type="entry name" value="Protein tyrosine phosphatase superfamily"/>
    <property type="match status" value="1"/>
</dbReference>
<dbReference type="AlphaFoldDB" id="A0A7X6D217"/>
<name>A0A7X6D217_9ACTN</name>
<dbReference type="RefSeq" id="WP_167971190.1">
    <property type="nucleotide sequence ID" value="NZ_BHZG01000645.1"/>
</dbReference>
<comment type="similarity">
    <text evidence="1">Belongs to the protein-tyrosine phosphatase family.</text>
</comment>
<evidence type="ECO:0000256" key="1">
    <source>
        <dbReference type="ARBA" id="ARBA00009580"/>
    </source>
</evidence>
<feature type="domain" description="Tyrosine specific protein phosphatases" evidence="2">
    <location>
        <begin position="125"/>
        <end position="194"/>
    </location>
</feature>
<dbReference type="PANTHER" id="PTHR31126:SF1">
    <property type="entry name" value="TYROSINE SPECIFIC PROTEIN PHOSPHATASES DOMAIN-CONTAINING PROTEIN"/>
    <property type="match status" value="1"/>
</dbReference>
<evidence type="ECO:0000259" key="2">
    <source>
        <dbReference type="PROSITE" id="PS50056"/>
    </source>
</evidence>
<dbReference type="PANTHER" id="PTHR31126">
    <property type="entry name" value="TYROSINE-PROTEIN PHOSPHATASE"/>
    <property type="match status" value="1"/>
</dbReference>
<dbReference type="InterPro" id="IPR000387">
    <property type="entry name" value="Tyr_Pase_dom"/>
</dbReference>
<dbReference type="InterPro" id="IPR026893">
    <property type="entry name" value="Tyr/Ser_Pase_IphP-type"/>
</dbReference>
<evidence type="ECO:0000313" key="3">
    <source>
        <dbReference type="EMBL" id="NJQ06768.1"/>
    </source>
</evidence>
<evidence type="ECO:0000313" key="4">
    <source>
        <dbReference type="Proteomes" id="UP000578686"/>
    </source>
</evidence>
<reference evidence="3 4" key="1">
    <citation type="submission" date="2020-03" db="EMBL/GenBank/DDBJ databases">
        <title>Draft genome of Streptomyces sp. ventii, isolated from the Axial Seamount in the Pacific Ocean, and resequencing of the two type strains Streptomyces lonarensis strain NCL 716 and Streptomyces bohaiensis strain 11A07.</title>
        <authorList>
            <person name="Loughran R.M."/>
            <person name="Pfannmuller K.M."/>
            <person name="Wasson B.J."/>
            <person name="Deadmond M.C."/>
            <person name="Paddock B.E."/>
            <person name="Koyack M.J."/>
            <person name="Gallegos D.A."/>
            <person name="Mitchell E.A."/>
            <person name="Ushijima B."/>
            <person name="Saw J.H."/>
            <person name="Mcphail K.L."/>
            <person name="Videau P."/>
        </authorList>
    </citation>
    <scope>NUCLEOTIDE SEQUENCE [LARGE SCALE GENOMIC DNA]</scope>
    <source>
        <strain evidence="3 4">NCL716</strain>
    </source>
</reference>
<dbReference type="InterPro" id="IPR029021">
    <property type="entry name" value="Prot-tyrosine_phosphatase-like"/>
</dbReference>
<accession>A0A7X6D217</accession>
<dbReference type="PROSITE" id="PS50056">
    <property type="entry name" value="TYR_PHOSPHATASE_2"/>
    <property type="match status" value="1"/>
</dbReference>
<comment type="caution">
    <text evidence="3">The sequence shown here is derived from an EMBL/GenBank/DDBJ whole genome shotgun (WGS) entry which is preliminary data.</text>
</comment>
<protein>
    <submittedName>
        <fullName evidence="3">Tyrosine-protein phosphatase</fullName>
    </submittedName>
</protein>
<proteinExistence type="inferred from homology"/>
<dbReference type="EMBL" id="JAAVJD010000107">
    <property type="protein sequence ID" value="NJQ06768.1"/>
    <property type="molecule type" value="Genomic_DNA"/>
</dbReference>